<gene>
    <name evidence="3" type="ORF">Bca52824_018103</name>
</gene>
<proteinExistence type="predicted"/>
<dbReference type="EMBL" id="JAAMPC010000004">
    <property type="protein sequence ID" value="KAG2314981.1"/>
    <property type="molecule type" value="Genomic_DNA"/>
</dbReference>
<evidence type="ECO:0000256" key="1">
    <source>
        <dbReference type="SAM" id="MobiDB-lite"/>
    </source>
</evidence>
<evidence type="ECO:0000259" key="2">
    <source>
        <dbReference type="Pfam" id="PF14392"/>
    </source>
</evidence>
<sequence length="136" mass="15226">MRVFVDGLNPLTTESVIEFSSAEESLITLEYEGLKNHCTLCYRLSHLSPNCPYRDPPLHNEARKENTTGSPIGEQDAPPKEYVLASAQNCRPRSPTPKAPPFIDGNTEKPHFSQRRDRNGNPFGERIYKTQLGSGP</sequence>
<feature type="compositionally biased region" description="Basic and acidic residues" evidence="1">
    <location>
        <begin position="106"/>
        <end position="119"/>
    </location>
</feature>
<evidence type="ECO:0000313" key="4">
    <source>
        <dbReference type="Proteomes" id="UP000886595"/>
    </source>
</evidence>
<accession>A0A8X7VPA5</accession>
<reference evidence="3 4" key="1">
    <citation type="submission" date="2020-02" db="EMBL/GenBank/DDBJ databases">
        <authorList>
            <person name="Ma Q."/>
            <person name="Huang Y."/>
            <person name="Song X."/>
            <person name="Pei D."/>
        </authorList>
    </citation>
    <scope>NUCLEOTIDE SEQUENCE [LARGE SCALE GENOMIC DNA]</scope>
    <source>
        <strain evidence="3">Sxm20200214</strain>
        <tissue evidence="3">Leaf</tissue>
    </source>
</reference>
<name>A0A8X7VPA5_BRACI</name>
<feature type="compositionally biased region" description="Basic and acidic residues" evidence="1">
    <location>
        <begin position="56"/>
        <end position="66"/>
    </location>
</feature>
<protein>
    <recommendedName>
        <fullName evidence="2">Zinc knuckle CX2CX4HX4C domain-containing protein</fullName>
    </recommendedName>
</protein>
<feature type="region of interest" description="Disordered" evidence="1">
    <location>
        <begin position="56"/>
        <end position="136"/>
    </location>
</feature>
<dbReference type="Proteomes" id="UP000886595">
    <property type="component" value="Unassembled WGS sequence"/>
</dbReference>
<comment type="caution">
    <text evidence="3">The sequence shown here is derived from an EMBL/GenBank/DDBJ whole genome shotgun (WGS) entry which is preliminary data.</text>
</comment>
<keyword evidence="4" id="KW-1185">Reference proteome</keyword>
<evidence type="ECO:0000313" key="3">
    <source>
        <dbReference type="EMBL" id="KAG2314981.1"/>
    </source>
</evidence>
<dbReference type="OrthoDB" id="1113844at2759"/>
<feature type="domain" description="Zinc knuckle CX2CX4HX4C" evidence="2">
    <location>
        <begin position="9"/>
        <end position="53"/>
    </location>
</feature>
<dbReference type="AlphaFoldDB" id="A0A8X7VPA5"/>
<dbReference type="Pfam" id="PF14392">
    <property type="entry name" value="zf-CCHC_4"/>
    <property type="match status" value="1"/>
</dbReference>
<organism evidence="3 4">
    <name type="scientific">Brassica carinata</name>
    <name type="common">Ethiopian mustard</name>
    <name type="synonym">Abyssinian cabbage</name>
    <dbReference type="NCBI Taxonomy" id="52824"/>
    <lineage>
        <taxon>Eukaryota</taxon>
        <taxon>Viridiplantae</taxon>
        <taxon>Streptophyta</taxon>
        <taxon>Embryophyta</taxon>
        <taxon>Tracheophyta</taxon>
        <taxon>Spermatophyta</taxon>
        <taxon>Magnoliopsida</taxon>
        <taxon>eudicotyledons</taxon>
        <taxon>Gunneridae</taxon>
        <taxon>Pentapetalae</taxon>
        <taxon>rosids</taxon>
        <taxon>malvids</taxon>
        <taxon>Brassicales</taxon>
        <taxon>Brassicaceae</taxon>
        <taxon>Brassiceae</taxon>
        <taxon>Brassica</taxon>
    </lineage>
</organism>
<dbReference type="InterPro" id="IPR025836">
    <property type="entry name" value="Zn_knuckle_CX2CX4HX4C"/>
</dbReference>